<evidence type="ECO:0000313" key="2">
    <source>
        <dbReference type="Proteomes" id="UP000002059"/>
    </source>
</evidence>
<name>C1GSD2_PARBA</name>
<evidence type="ECO:0000313" key="1">
    <source>
        <dbReference type="EMBL" id="EEH38965.2"/>
    </source>
</evidence>
<dbReference type="RefSeq" id="XP_002796419.2">
    <property type="nucleotide sequence ID" value="XM_002796373.2"/>
</dbReference>
<dbReference type="KEGG" id="pbl:PAAG_01427"/>
<dbReference type="Proteomes" id="UP000002059">
    <property type="component" value="Partially assembled WGS sequence"/>
</dbReference>
<accession>C1GSD2</accession>
<gene>
    <name evidence="1" type="ORF">PAAG_01427</name>
</gene>
<dbReference type="EMBL" id="KN293994">
    <property type="protein sequence ID" value="EEH38965.2"/>
    <property type="molecule type" value="Genomic_DNA"/>
</dbReference>
<dbReference type="GeneID" id="9099776"/>
<dbReference type="HOGENOM" id="CLU_2942387_0_0_1"/>
<sequence>MAIQAASADHKSEWLSNRAAQRATWKVLQTAPGNDQVGRIDPKGGKSGTAFQWYDFLIGK</sequence>
<dbReference type="VEuPathDB" id="FungiDB:PAAG_01427"/>
<protein>
    <submittedName>
        <fullName evidence="1">Uncharacterized protein</fullName>
    </submittedName>
</protein>
<reference evidence="1 2" key="1">
    <citation type="journal article" date="2011" name="PLoS Genet.">
        <title>Comparative genomic analysis of human fungal pathogens causing paracoccidioidomycosis.</title>
        <authorList>
            <person name="Desjardins C.A."/>
            <person name="Champion M.D."/>
            <person name="Holder J.W."/>
            <person name="Muszewska A."/>
            <person name="Goldberg J."/>
            <person name="Bailao A.M."/>
            <person name="Brigido M.M."/>
            <person name="Ferreira M.E."/>
            <person name="Garcia A.M."/>
            <person name="Grynberg M."/>
            <person name="Gujja S."/>
            <person name="Heiman D.I."/>
            <person name="Henn M.R."/>
            <person name="Kodira C.D."/>
            <person name="Leon-Narvaez H."/>
            <person name="Longo L.V."/>
            <person name="Ma L.J."/>
            <person name="Malavazi I."/>
            <person name="Matsuo A.L."/>
            <person name="Morais F.V."/>
            <person name="Pereira M."/>
            <person name="Rodriguez-Brito S."/>
            <person name="Sakthikumar S."/>
            <person name="Salem-Izacc S.M."/>
            <person name="Sykes S.M."/>
            <person name="Teixeira M.M."/>
            <person name="Vallejo M.C."/>
            <person name="Walter M.E."/>
            <person name="Yandava C."/>
            <person name="Young S."/>
            <person name="Zeng Q."/>
            <person name="Zucker J."/>
            <person name="Felipe M.S."/>
            <person name="Goldman G.H."/>
            <person name="Haas B.J."/>
            <person name="McEwen J.G."/>
            <person name="Nino-Vega G."/>
            <person name="Puccia R."/>
            <person name="San-Blas G."/>
            <person name="Soares C.M."/>
            <person name="Birren B.W."/>
            <person name="Cuomo C.A."/>
        </authorList>
    </citation>
    <scope>NUCLEOTIDE SEQUENCE [LARGE SCALE GENOMIC DNA]</scope>
    <source>
        <strain evidence="2">ATCC MYA-826 / Pb01</strain>
    </source>
</reference>
<keyword evidence="2" id="KW-1185">Reference proteome</keyword>
<proteinExistence type="predicted"/>
<dbReference type="AlphaFoldDB" id="C1GSD2"/>
<organism evidence="1 2">
    <name type="scientific">Paracoccidioides lutzii (strain ATCC MYA-826 / Pb01)</name>
    <name type="common">Paracoccidioides brasiliensis</name>
    <dbReference type="NCBI Taxonomy" id="502779"/>
    <lineage>
        <taxon>Eukaryota</taxon>
        <taxon>Fungi</taxon>
        <taxon>Dikarya</taxon>
        <taxon>Ascomycota</taxon>
        <taxon>Pezizomycotina</taxon>
        <taxon>Eurotiomycetes</taxon>
        <taxon>Eurotiomycetidae</taxon>
        <taxon>Onygenales</taxon>
        <taxon>Ajellomycetaceae</taxon>
        <taxon>Paracoccidioides</taxon>
    </lineage>
</organism>